<dbReference type="NCBIfam" id="TIGR00086">
    <property type="entry name" value="smpB"/>
    <property type="match status" value="1"/>
</dbReference>
<evidence type="ECO:0000256" key="1">
    <source>
        <dbReference type="ARBA" id="ARBA00022490"/>
    </source>
</evidence>
<dbReference type="HAMAP" id="MF_00023">
    <property type="entry name" value="SmpB"/>
    <property type="match status" value="1"/>
</dbReference>
<dbReference type="EMBL" id="ARQD01000001">
    <property type="protein sequence ID" value="KIX85483.1"/>
    <property type="molecule type" value="Genomic_DNA"/>
</dbReference>
<dbReference type="Pfam" id="PF01668">
    <property type="entry name" value="SmpB"/>
    <property type="match status" value="1"/>
</dbReference>
<dbReference type="GO" id="GO:0003723">
    <property type="term" value="F:RNA binding"/>
    <property type="evidence" value="ECO:0007669"/>
    <property type="project" value="UniProtKB-UniRule"/>
</dbReference>
<dbReference type="PANTHER" id="PTHR30308">
    <property type="entry name" value="TMRNA-BINDING COMPONENT OF TRANS-TRANSLATION TAGGING COMPLEX"/>
    <property type="match status" value="1"/>
</dbReference>
<evidence type="ECO:0000313" key="6">
    <source>
        <dbReference type="Proteomes" id="UP000032214"/>
    </source>
</evidence>
<evidence type="ECO:0000256" key="3">
    <source>
        <dbReference type="HAMAP-Rule" id="MF_00023"/>
    </source>
</evidence>
<keyword evidence="1 3" id="KW-0963">Cytoplasm</keyword>
<dbReference type="PROSITE" id="PS01317">
    <property type="entry name" value="SSRP"/>
    <property type="match status" value="1"/>
</dbReference>
<evidence type="ECO:0000256" key="4">
    <source>
        <dbReference type="SAM" id="MobiDB-lite"/>
    </source>
</evidence>
<sequence length="150" mass="17237">MKIISQNKKAFHDYDINEKIEAGIVLTGDEVKSLRAGHSSLVGAFATIHDGELFLINAHITPYERAYIRNEKDATRSRKLLVHRKELSRIIGQLSRQGITIVALKMYFNDRSKVKVELGLAKHKKAASRKQELKERDIARETRRELRDKS</sequence>
<comment type="function">
    <text evidence="3">Required for rescue of stalled ribosomes mediated by trans-translation. Binds to transfer-messenger RNA (tmRNA), required for stable association of tmRNA with ribosomes. tmRNA and SmpB together mimic tRNA shape, replacing the anticodon stem-loop with SmpB. tmRNA is encoded by the ssrA gene; the 2 termini fold to resemble tRNA(Ala) and it encodes a 'tag peptide', a short internal open reading frame. During trans-translation Ala-aminoacylated tmRNA acts like a tRNA, entering the A-site of stalled ribosomes, displacing the stalled mRNA. The ribosome then switches to translate the ORF on the tmRNA; the nascent peptide is terminated with the 'tag peptide' encoded by the tmRNA and targeted for degradation. The ribosome is freed to recommence translation, which seems to be the essential function of trans-translation.</text>
</comment>
<dbReference type="CDD" id="cd09294">
    <property type="entry name" value="SmpB"/>
    <property type="match status" value="1"/>
</dbReference>
<accession>A0A0D2JM90</accession>
<organism evidence="5 6">
    <name type="scientific">candidate division TM6 bacterium JCVI TM6SC1</name>
    <dbReference type="NCBI Taxonomy" id="1306947"/>
    <lineage>
        <taxon>Bacteria</taxon>
        <taxon>Candidatus Babelota</taxon>
        <taxon>Vermiphilus</taxon>
    </lineage>
</organism>
<dbReference type="InterPro" id="IPR000037">
    <property type="entry name" value="SsrA-bd_prot"/>
</dbReference>
<proteinExistence type="inferred from homology"/>
<dbReference type="AlphaFoldDB" id="A0A0D2JM90"/>
<evidence type="ECO:0000256" key="2">
    <source>
        <dbReference type="ARBA" id="ARBA00022884"/>
    </source>
</evidence>
<dbReference type="InterPro" id="IPR023620">
    <property type="entry name" value="SmpB"/>
</dbReference>
<gene>
    <name evidence="3" type="primary">smpB</name>
    <name evidence="5" type="ORF">J120_00705</name>
</gene>
<dbReference type="STRING" id="1306947.J120_00705"/>
<reference evidence="5 6" key="1">
    <citation type="journal article" date="2013" name="Proc. Natl. Acad. Sci. U.S.A.">
        <title>Candidate phylum TM6 genome recovered from a hospital sink biofilm provides genomic insights into this uncultivated phylum.</title>
        <authorList>
            <person name="McLean J.S."/>
            <person name="Lombardo M.J."/>
            <person name="Badger J.H."/>
            <person name="Edlund A."/>
            <person name="Novotny M."/>
            <person name="Yee-Greenbaum J."/>
            <person name="Vyahhi N."/>
            <person name="Hall A.P."/>
            <person name="Yang Y."/>
            <person name="Dupont C.L."/>
            <person name="Ziegler M.G."/>
            <person name="Chitsaz H."/>
            <person name="Allen A.E."/>
            <person name="Yooseph S."/>
            <person name="Tesler G."/>
            <person name="Pevzner P.A."/>
            <person name="Friedman R.M."/>
            <person name="Nealson K.H."/>
            <person name="Venter J.C."/>
            <person name="Lasken R.S."/>
        </authorList>
    </citation>
    <scope>NUCLEOTIDE SEQUENCE [LARGE SCALE GENOMIC DNA]</scope>
    <source>
        <strain evidence="5 6">TM6SC1</strain>
    </source>
</reference>
<dbReference type="InterPro" id="IPR020081">
    <property type="entry name" value="SsrA-bd_prot_CS"/>
</dbReference>
<feature type="region of interest" description="Disordered" evidence="4">
    <location>
        <begin position="129"/>
        <end position="150"/>
    </location>
</feature>
<name>A0A0D2JM90_9BACT</name>
<dbReference type="NCBIfam" id="NF003843">
    <property type="entry name" value="PRK05422.1"/>
    <property type="match status" value="1"/>
</dbReference>
<comment type="subcellular location">
    <subcellularLocation>
        <location evidence="3">Cytoplasm</location>
    </subcellularLocation>
    <text evidence="3">The tmRNA-SmpB complex associates with stalled 70S ribosomes.</text>
</comment>
<keyword evidence="2 3" id="KW-0694">RNA-binding</keyword>
<dbReference type="GO" id="GO:0005829">
    <property type="term" value="C:cytosol"/>
    <property type="evidence" value="ECO:0007669"/>
    <property type="project" value="TreeGrafter"/>
</dbReference>
<dbReference type="GO" id="GO:0070929">
    <property type="term" value="P:trans-translation"/>
    <property type="evidence" value="ECO:0007669"/>
    <property type="project" value="UniProtKB-UniRule"/>
</dbReference>
<dbReference type="eggNOG" id="COG0691">
    <property type="taxonomic scope" value="Bacteria"/>
</dbReference>
<dbReference type="SUPFAM" id="SSF74982">
    <property type="entry name" value="Small protein B (SmpB)"/>
    <property type="match status" value="1"/>
</dbReference>
<protein>
    <recommendedName>
        <fullName evidence="3">SsrA-binding protein</fullName>
    </recommendedName>
    <alternativeName>
        <fullName evidence="3">Small protein B</fullName>
    </alternativeName>
</protein>
<evidence type="ECO:0000313" key="5">
    <source>
        <dbReference type="EMBL" id="KIX85483.1"/>
    </source>
</evidence>
<comment type="similarity">
    <text evidence="3">Belongs to the SmpB family.</text>
</comment>
<keyword evidence="6" id="KW-1185">Reference proteome</keyword>
<dbReference type="Proteomes" id="UP000032214">
    <property type="component" value="Unassembled WGS sequence"/>
</dbReference>
<dbReference type="GO" id="GO:0070930">
    <property type="term" value="P:trans-translation-dependent protein tagging"/>
    <property type="evidence" value="ECO:0007669"/>
    <property type="project" value="TreeGrafter"/>
</dbReference>
<comment type="caution">
    <text evidence="5">The sequence shown here is derived from an EMBL/GenBank/DDBJ whole genome shotgun (WGS) entry which is preliminary data.</text>
</comment>
<dbReference type="PANTHER" id="PTHR30308:SF2">
    <property type="entry name" value="SSRA-BINDING PROTEIN"/>
    <property type="match status" value="1"/>
</dbReference>
<dbReference type="Gene3D" id="2.40.280.10">
    <property type="match status" value="1"/>
</dbReference>